<evidence type="ECO:0000313" key="2">
    <source>
        <dbReference type="EMBL" id="AGH40282.1"/>
    </source>
</evidence>
<accession>M4RNW3</accession>
<gene>
    <name evidence="2" type="ORF">D805_0015</name>
</gene>
<sequence length="39" mass="4442">MVLEHSLFGHLTYLVRDRESALMTVGGIWPVMYANVCMT</sequence>
<organism evidence="2 3">
    <name type="scientific">Bifidobacterium thermophilum RBL67</name>
    <dbReference type="NCBI Taxonomy" id="1254439"/>
    <lineage>
        <taxon>Bacteria</taxon>
        <taxon>Bacillati</taxon>
        <taxon>Actinomycetota</taxon>
        <taxon>Actinomycetes</taxon>
        <taxon>Bifidobacteriales</taxon>
        <taxon>Bifidobacteriaceae</taxon>
        <taxon>Bifidobacterium</taxon>
    </lineage>
</organism>
<keyword evidence="1" id="KW-1133">Transmembrane helix</keyword>
<protein>
    <submittedName>
        <fullName evidence="2">Uncharacterized protein</fullName>
    </submittedName>
</protein>
<keyword evidence="3" id="KW-1185">Reference proteome</keyword>
<dbReference type="PATRIC" id="fig|1254439.12.peg.15"/>
<evidence type="ECO:0000313" key="3">
    <source>
        <dbReference type="Proteomes" id="UP000011835"/>
    </source>
</evidence>
<keyword evidence="1" id="KW-0472">Membrane</keyword>
<evidence type="ECO:0000256" key="1">
    <source>
        <dbReference type="SAM" id="Phobius"/>
    </source>
</evidence>
<keyword evidence="1" id="KW-0812">Transmembrane</keyword>
<dbReference type="AlphaFoldDB" id="M4RNW3"/>
<dbReference type="KEGG" id="btp:D805_0015"/>
<reference evidence="2 3" key="1">
    <citation type="journal article" date="2013" name="Genome Announc.">
        <title>Complete Genome Sequence of the Probiotic Bifidobacterium thermophilum Strain RBL67.</title>
        <authorList>
            <person name="Jans C."/>
            <person name="Lacroix C."/>
            <person name="Follador R."/>
            <person name="Stevens M.J."/>
        </authorList>
    </citation>
    <scope>NUCLEOTIDE SEQUENCE [LARGE SCALE GENOMIC DNA]</scope>
    <source>
        <strain evidence="2 3">RBL67</strain>
    </source>
</reference>
<name>M4RNW3_9BIFI</name>
<dbReference type="EMBL" id="CP004346">
    <property type="protein sequence ID" value="AGH40282.1"/>
    <property type="molecule type" value="Genomic_DNA"/>
</dbReference>
<dbReference type="Proteomes" id="UP000011835">
    <property type="component" value="Chromosome"/>
</dbReference>
<dbReference type="HOGENOM" id="CLU_3305532_0_0_11"/>
<feature type="transmembrane region" description="Helical" evidence="1">
    <location>
        <begin position="20"/>
        <end position="38"/>
    </location>
</feature>
<proteinExistence type="predicted"/>